<dbReference type="AlphaFoldDB" id="A0A239WQ83"/>
<name>A0A239WQ83_STRAI</name>
<keyword evidence="1" id="KW-0812">Transmembrane</keyword>
<keyword evidence="2" id="KW-0723">Serine/threonine-protein kinase</keyword>
<feature type="transmembrane region" description="Helical" evidence="1">
    <location>
        <begin position="247"/>
        <end position="267"/>
    </location>
</feature>
<dbReference type="RefSeq" id="WP_095121896.1">
    <property type="nucleotide sequence ID" value="NZ_LT906454.1"/>
</dbReference>
<dbReference type="EMBL" id="LT906454">
    <property type="protein sequence ID" value="SNV36093.1"/>
    <property type="molecule type" value="Genomic_DNA"/>
</dbReference>
<proteinExistence type="predicted"/>
<dbReference type="Proteomes" id="UP000215144">
    <property type="component" value="Chromosome 1"/>
</dbReference>
<sequence>MAALRLSWYKFKHNYSDFIKVLVGILVFEVLIIYIQKKDFLINFENTRMTLFLLLFSSSLLILVQNSIYISKEKTILNRDFFSTLSRWSFGWATLLFNVLFTFVETIVFILGFQSISQFFDKDLETKGQLFGSFSLEIGVTVFLVFLCAHFMALVISALVGASDITSVILAVMVGIMQFSLAGTVLQLPKAIRGISSAVFLSYGHKVFGMSNALEDQPSAMAKFQVPIPKSQLEHFDASREMILNHWFWLLVHAGLYALLFLVILRFKKEK</sequence>
<accession>A0A239WQ83</accession>
<feature type="transmembrane region" description="Helical" evidence="1">
    <location>
        <begin position="49"/>
        <end position="70"/>
    </location>
</feature>
<reference evidence="2 3" key="1">
    <citation type="submission" date="2017-06" db="EMBL/GenBank/DDBJ databases">
        <authorList>
            <consortium name="Pathogen Informatics"/>
        </authorList>
    </citation>
    <scope>NUCLEOTIDE SEQUENCE [LARGE SCALE GENOMIC DNA]</scope>
    <source>
        <strain evidence="2 3">NCTC11291</strain>
    </source>
</reference>
<feature type="transmembrane region" description="Helical" evidence="1">
    <location>
        <begin position="18"/>
        <end position="37"/>
    </location>
</feature>
<evidence type="ECO:0000256" key="1">
    <source>
        <dbReference type="SAM" id="Phobius"/>
    </source>
</evidence>
<feature type="transmembrane region" description="Helical" evidence="1">
    <location>
        <begin position="134"/>
        <end position="159"/>
    </location>
</feature>
<keyword evidence="1" id="KW-1133">Transmembrane helix</keyword>
<feature type="transmembrane region" description="Helical" evidence="1">
    <location>
        <begin position="165"/>
        <end position="186"/>
    </location>
</feature>
<evidence type="ECO:0000313" key="2">
    <source>
        <dbReference type="EMBL" id="SNV36093.1"/>
    </source>
</evidence>
<organism evidence="2 3">
    <name type="scientific">Streptococcus acidominimus</name>
    <dbReference type="NCBI Taxonomy" id="1326"/>
    <lineage>
        <taxon>Bacteria</taxon>
        <taxon>Bacillati</taxon>
        <taxon>Bacillota</taxon>
        <taxon>Bacilli</taxon>
        <taxon>Lactobacillales</taxon>
        <taxon>Streptococcaceae</taxon>
        <taxon>Streptococcus</taxon>
    </lineage>
</organism>
<keyword evidence="2" id="KW-0418">Kinase</keyword>
<keyword evidence="2" id="KW-0808">Transferase</keyword>
<feature type="transmembrane region" description="Helical" evidence="1">
    <location>
        <begin position="90"/>
        <end position="113"/>
    </location>
</feature>
<dbReference type="GO" id="GO:0004674">
    <property type="term" value="F:protein serine/threonine kinase activity"/>
    <property type="evidence" value="ECO:0007669"/>
    <property type="project" value="UniProtKB-KW"/>
</dbReference>
<gene>
    <name evidence="2" type="ORF">SAMEA4504048_00552</name>
</gene>
<protein>
    <submittedName>
        <fullName evidence="2">Putative serine/threonine protein kinase with FHA domain protein</fullName>
    </submittedName>
</protein>
<keyword evidence="1" id="KW-0472">Membrane</keyword>
<dbReference type="OrthoDB" id="2233990at2"/>
<evidence type="ECO:0000313" key="3">
    <source>
        <dbReference type="Proteomes" id="UP000215144"/>
    </source>
</evidence>
<dbReference type="KEGG" id="saco:SAME_00552"/>